<dbReference type="Proteomes" id="UP000295301">
    <property type="component" value="Unassembled WGS sequence"/>
</dbReference>
<dbReference type="AlphaFoldDB" id="A0A4R5VFH5"/>
<dbReference type="InterPro" id="IPR011738">
    <property type="entry name" value="Phage_CHP"/>
</dbReference>
<evidence type="ECO:0000313" key="2">
    <source>
        <dbReference type="Proteomes" id="UP000295301"/>
    </source>
</evidence>
<dbReference type="NCBIfam" id="TIGR02215">
    <property type="entry name" value="phage_chp_gp8"/>
    <property type="match status" value="1"/>
</dbReference>
<comment type="caution">
    <text evidence="1">The sequence shown here is derived from an EMBL/GenBank/DDBJ whole genome shotgun (WGS) entry which is preliminary data.</text>
</comment>
<keyword evidence="2" id="KW-1185">Reference proteome</keyword>
<reference evidence="1 2" key="1">
    <citation type="submission" date="2019-03" db="EMBL/GenBank/DDBJ databases">
        <title>Ruegeria lutea sp. nov., a novel strain, isolated from marine sediment, the Masan Bay, South Korea.</title>
        <authorList>
            <person name="Kim J."/>
            <person name="Kim D.-Y."/>
            <person name="Lee S.-S."/>
        </authorList>
    </citation>
    <scope>NUCLEOTIDE SEQUENCE [LARGE SCALE GENOMIC DNA]</scope>
    <source>
        <strain evidence="1 2">318-1</strain>
    </source>
</reference>
<accession>A0A4R5VFH5</accession>
<evidence type="ECO:0000313" key="1">
    <source>
        <dbReference type="EMBL" id="TDK51142.1"/>
    </source>
</evidence>
<gene>
    <name evidence="1" type="ORF">E1832_04000</name>
</gene>
<name>A0A4R5VFH5_9RHOB</name>
<proteinExistence type="predicted"/>
<evidence type="ECO:0008006" key="3">
    <source>
        <dbReference type="Google" id="ProtNLM"/>
    </source>
</evidence>
<organism evidence="1 2">
    <name type="scientific">Antarcticimicrobium luteum</name>
    <dbReference type="NCBI Taxonomy" id="2547397"/>
    <lineage>
        <taxon>Bacteria</taxon>
        <taxon>Pseudomonadati</taxon>
        <taxon>Pseudomonadota</taxon>
        <taxon>Alphaproteobacteria</taxon>
        <taxon>Rhodobacterales</taxon>
        <taxon>Paracoccaceae</taxon>
        <taxon>Antarcticimicrobium</taxon>
    </lineage>
</organism>
<sequence length="201" mass="21832">MWLERLSGGNAPLITLADAKDKLRIIAPEGEDPELDAELTRAIAAASAHLDVDADGFGGLGFPLVAQQWLRRGEGFSADLLRLPFARILSVEALRYRAEDGNIAVVPPQDYVLAGQGRLRRIALLPGRSWPVPADRPDAVEVAFTAGFETVAAVPEDIKAAARELVVLYYDHPLADAALGIPRQVQEGIDRLTRRYRAFAA</sequence>
<dbReference type="RefSeq" id="WP_133358445.1">
    <property type="nucleotide sequence ID" value="NZ_SMUV01000049.1"/>
</dbReference>
<dbReference type="EMBL" id="SMUV01000049">
    <property type="protein sequence ID" value="TDK51142.1"/>
    <property type="molecule type" value="Genomic_DNA"/>
</dbReference>
<dbReference type="OrthoDB" id="8452228at2"/>
<protein>
    <recommendedName>
        <fullName evidence="3">PhiE125 gp8 family phage protein</fullName>
    </recommendedName>
</protein>